<keyword evidence="1" id="KW-1133">Transmembrane helix</keyword>
<name>A0A3G5A1Z0_9VIRU</name>
<sequence>MNDSDFMICLSTRETGPSPFHEKNQMISLAAVLVDQKKGVIVDKLNVPYCHLSMDTTWDPLWEREWKESKEMSLFYLKIKERKDGMLLSDAICFFVRKIQSWLKVHGGRGEKFTFVVDRILPTVVHLEFLLDKYKFPSLTVMLGGGIRDPLLMSSITMIDSIFPDGLFGFKLKTPEKIFSEDASGMAMYMAQMLTWGSLYTYHTEARIKKLNRLNKIFKWIAGVGAIVGVGVIAKKAITKK</sequence>
<reference evidence="2" key="1">
    <citation type="submission" date="2018-10" db="EMBL/GenBank/DDBJ databases">
        <title>Hidden diversity of soil giant viruses.</title>
        <authorList>
            <person name="Schulz F."/>
            <person name="Alteio L."/>
            <person name="Goudeau D."/>
            <person name="Ryan E.M."/>
            <person name="Malmstrom R.R."/>
            <person name="Blanchard J."/>
            <person name="Woyke T."/>
        </authorList>
    </citation>
    <scope>NUCLEOTIDE SEQUENCE</scope>
    <source>
        <strain evidence="2">HAV1</strain>
    </source>
</reference>
<proteinExistence type="predicted"/>
<feature type="transmembrane region" description="Helical" evidence="1">
    <location>
        <begin position="217"/>
        <end position="234"/>
    </location>
</feature>
<gene>
    <name evidence="2" type="ORF">Harvfovirus18_8</name>
</gene>
<keyword evidence="1" id="KW-0812">Transmembrane</keyword>
<protein>
    <submittedName>
        <fullName evidence="2">Uncharacterized protein</fullName>
    </submittedName>
</protein>
<evidence type="ECO:0000256" key="1">
    <source>
        <dbReference type="SAM" id="Phobius"/>
    </source>
</evidence>
<dbReference type="EMBL" id="MK072260">
    <property type="protein sequence ID" value="AYV81140.1"/>
    <property type="molecule type" value="Genomic_DNA"/>
</dbReference>
<organism evidence="2">
    <name type="scientific">Harvfovirus sp</name>
    <dbReference type="NCBI Taxonomy" id="2487768"/>
    <lineage>
        <taxon>Viruses</taxon>
        <taxon>Varidnaviria</taxon>
        <taxon>Bamfordvirae</taxon>
        <taxon>Nucleocytoviricota</taxon>
        <taxon>Megaviricetes</taxon>
        <taxon>Imitervirales</taxon>
        <taxon>Mimiviridae</taxon>
        <taxon>Klosneuvirinae</taxon>
    </lineage>
</organism>
<evidence type="ECO:0000313" key="2">
    <source>
        <dbReference type="EMBL" id="AYV81140.1"/>
    </source>
</evidence>
<keyword evidence="1" id="KW-0472">Membrane</keyword>
<accession>A0A3G5A1Z0</accession>